<dbReference type="AlphaFoldDB" id="A0A330K3W5"/>
<dbReference type="Pfam" id="PF00239">
    <property type="entry name" value="Resolvase"/>
    <property type="match status" value="1"/>
</dbReference>
<gene>
    <name evidence="8" type="ORF">PSCFBP3800_P200039</name>
</gene>
<keyword evidence="1" id="KW-0229">DNA integration</keyword>
<name>A0A330K3W5_9PSED</name>
<evidence type="ECO:0000256" key="2">
    <source>
        <dbReference type="ARBA" id="ARBA00023125"/>
    </source>
</evidence>
<dbReference type="PROSITE" id="PS00398">
    <property type="entry name" value="RECOMBINASES_2"/>
    <property type="match status" value="1"/>
</dbReference>
<sequence length="254" mass="28187">MFIRAYLRASTDDQDASRARDYLETFVSGYGKAIASCYMENASGSHADRPELIRLLKDARRGDVLLVESIDRLSRMDDQAWRSLKTAIDNRGIRIVSVDLPTSHQGMTAQSGDEFTDRMLAAINYMMIDMMAAIARKHYQQRRLRQAQGIEKAKASGVYKGRPVDADSTPSGHSAHQHPDTRSTLIRTGSRSAATQVCIVSLKPLPTSISLRACASTRPLVRSDKRCAPDGRGSHRPRSDRRSTHAICPPAFGW</sequence>
<dbReference type="InterPro" id="IPR036162">
    <property type="entry name" value="Resolvase-like_N_sf"/>
</dbReference>
<feature type="domain" description="Resolvase/invertase-type recombinase catalytic" evidence="7">
    <location>
        <begin position="2"/>
        <end position="157"/>
    </location>
</feature>
<dbReference type="Gene3D" id="3.40.50.1390">
    <property type="entry name" value="Resolvase, N-terminal catalytic domain"/>
    <property type="match status" value="1"/>
</dbReference>
<dbReference type="SUPFAM" id="SSF53041">
    <property type="entry name" value="Resolvase-like"/>
    <property type="match status" value="1"/>
</dbReference>
<keyword evidence="3" id="KW-0233">DNA recombination</keyword>
<dbReference type="FunFam" id="3.40.50.1390:FF:000010">
    <property type="entry name" value="Recombinase resolvase family"/>
    <property type="match status" value="1"/>
</dbReference>
<dbReference type="InterPro" id="IPR006119">
    <property type="entry name" value="Resolv_N"/>
</dbReference>
<keyword evidence="2" id="KW-0238">DNA-binding</keyword>
<evidence type="ECO:0000256" key="5">
    <source>
        <dbReference type="PROSITE-ProRule" id="PRU10137"/>
    </source>
</evidence>
<evidence type="ECO:0000313" key="9">
    <source>
        <dbReference type="Proteomes" id="UP000307241"/>
    </source>
</evidence>
<evidence type="ECO:0000256" key="1">
    <source>
        <dbReference type="ARBA" id="ARBA00022908"/>
    </source>
</evidence>
<evidence type="ECO:0000259" key="7">
    <source>
        <dbReference type="PROSITE" id="PS51736"/>
    </source>
</evidence>
<dbReference type="PROSITE" id="PS51736">
    <property type="entry name" value="RECOMBINASES_3"/>
    <property type="match status" value="1"/>
</dbReference>
<dbReference type="InterPro" id="IPR006118">
    <property type="entry name" value="Recombinase_CS"/>
</dbReference>
<dbReference type="GO" id="GO:0003677">
    <property type="term" value="F:DNA binding"/>
    <property type="evidence" value="ECO:0007669"/>
    <property type="project" value="UniProtKB-KW"/>
</dbReference>
<dbReference type="CDD" id="cd03767">
    <property type="entry name" value="SR_Res_par"/>
    <property type="match status" value="1"/>
</dbReference>
<accession>A0A330K3W5</accession>
<feature type="region of interest" description="Disordered" evidence="6">
    <location>
        <begin position="223"/>
        <end position="254"/>
    </location>
</feature>
<dbReference type="PANTHER" id="PTHR30461">
    <property type="entry name" value="DNA-INVERTASE FROM LAMBDOID PROPHAGE"/>
    <property type="match status" value="1"/>
</dbReference>
<evidence type="ECO:0000256" key="4">
    <source>
        <dbReference type="PIRSR" id="PIRSR606118-50"/>
    </source>
</evidence>
<dbReference type="Proteomes" id="UP000307241">
    <property type="component" value="Plasmid PP2"/>
</dbReference>
<dbReference type="InterPro" id="IPR050639">
    <property type="entry name" value="SSR_resolvase"/>
</dbReference>
<feature type="compositionally biased region" description="Basic and acidic residues" evidence="6">
    <location>
        <begin position="223"/>
        <end position="233"/>
    </location>
</feature>
<geneLocation type="plasmid" evidence="9">
    <name>pp2</name>
</geneLocation>
<dbReference type="GO" id="GO:0000150">
    <property type="term" value="F:DNA strand exchange activity"/>
    <property type="evidence" value="ECO:0007669"/>
    <property type="project" value="InterPro"/>
</dbReference>
<dbReference type="SMART" id="SM00857">
    <property type="entry name" value="Resolvase"/>
    <property type="match status" value="1"/>
</dbReference>
<evidence type="ECO:0000256" key="3">
    <source>
        <dbReference type="ARBA" id="ARBA00023172"/>
    </source>
</evidence>
<dbReference type="PROSITE" id="PS00397">
    <property type="entry name" value="RECOMBINASES_1"/>
    <property type="match status" value="1"/>
</dbReference>
<keyword evidence="8" id="KW-0614">Plasmid</keyword>
<reference evidence="9" key="1">
    <citation type="submission" date="2018-02" db="EMBL/GenBank/DDBJ databases">
        <authorList>
            <person name="Blom J."/>
        </authorList>
    </citation>
    <scope>NUCLEOTIDE SEQUENCE [LARGE SCALE GENOMIC DNA]</scope>
    <source>
        <strain evidence="9">CFBP 3800</strain>
        <plasmid evidence="9">pp2</plasmid>
    </source>
</reference>
<feature type="region of interest" description="Disordered" evidence="6">
    <location>
        <begin position="145"/>
        <end position="188"/>
    </location>
</feature>
<evidence type="ECO:0000313" key="8">
    <source>
        <dbReference type="EMBL" id="SPD89675.1"/>
    </source>
</evidence>
<proteinExistence type="predicted"/>
<feature type="active site" description="O-(5'-phospho-DNA)-serine intermediate" evidence="4 5">
    <location>
        <position position="10"/>
    </location>
</feature>
<organism evidence="8 9">
    <name type="scientific">Pseudomonas syringae group genomosp. 3</name>
    <dbReference type="NCBI Taxonomy" id="251701"/>
    <lineage>
        <taxon>Bacteria</taxon>
        <taxon>Pseudomonadati</taxon>
        <taxon>Pseudomonadota</taxon>
        <taxon>Gammaproteobacteria</taxon>
        <taxon>Pseudomonadales</taxon>
        <taxon>Pseudomonadaceae</taxon>
        <taxon>Pseudomonas</taxon>
    </lineage>
</organism>
<protein>
    <submittedName>
        <fullName evidence="8">Resolvase</fullName>
    </submittedName>
</protein>
<evidence type="ECO:0000256" key="6">
    <source>
        <dbReference type="SAM" id="MobiDB-lite"/>
    </source>
</evidence>
<dbReference type="GO" id="GO:0015074">
    <property type="term" value="P:DNA integration"/>
    <property type="evidence" value="ECO:0007669"/>
    <property type="project" value="UniProtKB-KW"/>
</dbReference>
<dbReference type="PANTHER" id="PTHR30461:SF25">
    <property type="entry name" value="RESOLVASE-RELATED"/>
    <property type="match status" value="1"/>
</dbReference>
<dbReference type="EMBL" id="LT985191">
    <property type="protein sequence ID" value="SPD89675.1"/>
    <property type="molecule type" value="Genomic_DNA"/>
</dbReference>